<comment type="catalytic activity">
    <reaction evidence="5">
        <text>a (2E,4Z)-dienoyl-CoA + NADPH + H(+) = a 4,5-saturated-(3E)-enoyl-CoA + NADP(+)</text>
        <dbReference type="Rhea" id="RHEA:61892"/>
        <dbReference type="ChEBI" id="CHEBI:15378"/>
        <dbReference type="ChEBI" id="CHEBI:57783"/>
        <dbReference type="ChEBI" id="CHEBI:58349"/>
        <dbReference type="ChEBI" id="CHEBI:85099"/>
        <dbReference type="ChEBI" id="CHEBI:85493"/>
        <dbReference type="EC" id="1.3.1.124"/>
    </reaction>
</comment>
<dbReference type="GO" id="GO:0008670">
    <property type="term" value="F:2,4-dienoyl-CoA reductase (NADPH) activity"/>
    <property type="evidence" value="ECO:0007669"/>
    <property type="project" value="InterPro"/>
</dbReference>
<evidence type="ECO:0000256" key="3">
    <source>
        <dbReference type="ARBA" id="ARBA00026117"/>
    </source>
</evidence>
<dbReference type="EC" id="1.3.1.124" evidence="3"/>
<comment type="catalytic activity">
    <reaction evidence="4">
        <text>a (2E,4E)-dienoyl-CoA + NADPH + H(+) = a 4,5-saturated-(3E)-enoyl-CoA + NADP(+)</text>
        <dbReference type="Rhea" id="RHEA:45912"/>
        <dbReference type="ChEBI" id="CHEBI:15378"/>
        <dbReference type="ChEBI" id="CHEBI:57783"/>
        <dbReference type="ChEBI" id="CHEBI:58349"/>
        <dbReference type="ChEBI" id="CHEBI:85101"/>
        <dbReference type="ChEBI" id="CHEBI:85493"/>
        <dbReference type="EC" id="1.3.1.124"/>
    </reaction>
</comment>
<evidence type="ECO:0000256" key="2">
    <source>
        <dbReference type="ARBA" id="ARBA00023002"/>
    </source>
</evidence>
<dbReference type="InterPro" id="IPR045017">
    <property type="entry name" value="DECR2-like"/>
</dbReference>
<dbReference type="PRINTS" id="PR00081">
    <property type="entry name" value="GDHRDH"/>
</dbReference>
<dbReference type="GO" id="GO:0009062">
    <property type="term" value="P:fatty acid catabolic process"/>
    <property type="evidence" value="ECO:0007669"/>
    <property type="project" value="InterPro"/>
</dbReference>
<dbReference type="AlphaFoldDB" id="A0A9W7SNP6"/>
<evidence type="ECO:0000256" key="5">
    <source>
        <dbReference type="ARBA" id="ARBA00048340"/>
    </source>
</evidence>
<comment type="caution">
    <text evidence="6">The sequence shown here is derived from an EMBL/GenBank/DDBJ whole genome shotgun (WGS) entry which is preliminary data.</text>
</comment>
<organism evidence="6 7">
    <name type="scientific">Teratosphaeria destructans</name>
    <dbReference type="NCBI Taxonomy" id="418781"/>
    <lineage>
        <taxon>Eukaryota</taxon>
        <taxon>Fungi</taxon>
        <taxon>Dikarya</taxon>
        <taxon>Ascomycota</taxon>
        <taxon>Pezizomycotina</taxon>
        <taxon>Dothideomycetes</taxon>
        <taxon>Dothideomycetidae</taxon>
        <taxon>Mycosphaerellales</taxon>
        <taxon>Teratosphaeriaceae</taxon>
        <taxon>Teratosphaeria</taxon>
    </lineage>
</organism>
<dbReference type="Pfam" id="PF13561">
    <property type="entry name" value="adh_short_C2"/>
    <property type="match status" value="1"/>
</dbReference>
<dbReference type="InterPro" id="IPR002347">
    <property type="entry name" value="SDR_fam"/>
</dbReference>
<dbReference type="OrthoDB" id="2136131at2759"/>
<dbReference type="SUPFAM" id="SSF51735">
    <property type="entry name" value="NAD(P)-binding Rossmann-fold domains"/>
    <property type="match status" value="1"/>
</dbReference>
<evidence type="ECO:0000313" key="7">
    <source>
        <dbReference type="Proteomes" id="UP001138500"/>
    </source>
</evidence>
<keyword evidence="2" id="KW-0560">Oxidoreductase</keyword>
<protein>
    <recommendedName>
        <fullName evidence="3">2,4-dienoyl-CoA reductase [(3E)-enoyl-CoA-producing]</fullName>
        <ecNumber evidence="3">1.3.1.124</ecNumber>
    </recommendedName>
</protein>
<dbReference type="GO" id="GO:0005777">
    <property type="term" value="C:peroxisome"/>
    <property type="evidence" value="ECO:0007669"/>
    <property type="project" value="TreeGrafter"/>
</dbReference>
<dbReference type="InterPro" id="IPR036291">
    <property type="entry name" value="NAD(P)-bd_dom_sf"/>
</dbReference>
<dbReference type="Gene3D" id="3.40.50.720">
    <property type="entry name" value="NAD(P)-binding Rossmann-like Domain"/>
    <property type="match status" value="1"/>
</dbReference>
<reference evidence="6 7" key="1">
    <citation type="journal article" date="2018" name="IMA Fungus">
        <title>IMA Genome-F 10: Nine draft genome sequences of Claviceps purpurea s.lat., including C. arundinis, C. humidiphila, and C. cf. spartinae, pseudomolecules for the pitch canker pathogen Fusarium circinatum, draft genome of Davidsoniella eucalypti, Grosmannia galeiformis, Quambalaria eucalypti, and Teratosphaeria destructans.</title>
        <authorList>
            <person name="Wingfield B.D."/>
            <person name="Liu M."/>
            <person name="Nguyen H.D."/>
            <person name="Lane F.A."/>
            <person name="Morgan S.W."/>
            <person name="De Vos L."/>
            <person name="Wilken P.M."/>
            <person name="Duong T.A."/>
            <person name="Aylward J."/>
            <person name="Coetzee M.P."/>
            <person name="Dadej K."/>
            <person name="De Beer Z.W."/>
            <person name="Findlay W."/>
            <person name="Havenga M."/>
            <person name="Kolarik M."/>
            <person name="Menzies J.G."/>
            <person name="Naidoo K."/>
            <person name="Pochopski O."/>
            <person name="Shoukouhi P."/>
            <person name="Santana Q.C."/>
            <person name="Seifert K.A."/>
            <person name="Soal N."/>
            <person name="Steenkamp E.T."/>
            <person name="Tatham C.T."/>
            <person name="van der Nest M.A."/>
            <person name="Wingfield M.J."/>
        </authorList>
    </citation>
    <scope>NUCLEOTIDE SEQUENCE [LARGE SCALE GENOMIC DNA]</scope>
    <source>
        <strain evidence="6">CMW44962</strain>
    </source>
</reference>
<dbReference type="PANTHER" id="PTHR43296">
    <property type="entry name" value="PEROXISOMAL 2,4-DIENOYL-COA REDUCTASE"/>
    <property type="match status" value="1"/>
</dbReference>
<dbReference type="EMBL" id="RIBY02002078">
    <property type="protein sequence ID" value="KAH9825813.1"/>
    <property type="molecule type" value="Genomic_DNA"/>
</dbReference>
<dbReference type="PANTHER" id="PTHR43296:SF2">
    <property type="entry name" value="PEROXISOMAL 2,4-DIENOYL-COA REDUCTASE [(3E)-ENOYL-COA-PRODUCING]"/>
    <property type="match status" value="1"/>
</dbReference>
<gene>
    <name evidence="6" type="ORF">Tdes44962_MAKER04024</name>
</gene>
<evidence type="ECO:0000256" key="1">
    <source>
        <dbReference type="ARBA" id="ARBA00022857"/>
    </source>
</evidence>
<accession>A0A9W7SNP6</accession>
<evidence type="ECO:0000256" key="4">
    <source>
        <dbReference type="ARBA" id="ARBA00048009"/>
    </source>
</evidence>
<keyword evidence="1" id="KW-0521">NADP</keyword>
<keyword evidence="7" id="KW-1185">Reference proteome</keyword>
<dbReference type="Proteomes" id="UP001138500">
    <property type="component" value="Unassembled WGS sequence"/>
</dbReference>
<reference evidence="6 7" key="2">
    <citation type="journal article" date="2021" name="Curr. Genet.">
        <title>Genetic response to nitrogen starvation in the aggressive Eucalyptus foliar pathogen Teratosphaeria destructans.</title>
        <authorList>
            <person name="Havenga M."/>
            <person name="Wingfield B.D."/>
            <person name="Wingfield M.J."/>
            <person name="Dreyer L.L."/>
            <person name="Roets F."/>
            <person name="Aylward J."/>
        </authorList>
    </citation>
    <scope>NUCLEOTIDE SEQUENCE [LARGE SCALE GENOMIC DNA]</scope>
    <source>
        <strain evidence="6">CMW44962</strain>
    </source>
</reference>
<name>A0A9W7SNP6_9PEZI</name>
<evidence type="ECO:0000313" key="6">
    <source>
        <dbReference type="EMBL" id="KAH9825813.1"/>
    </source>
</evidence>
<proteinExistence type="predicted"/>
<sequence>MASVSRERYLSNVWRDGIFNGKVLFCTGGAGTICSMQVRAFVALGGNAFITGRNKEKTEAGARDIASARPGSRVIGVVADVRDAKGMVQAAEQCVKELGSLDFAIAGAAGNFLAPFSQLSSNAFKTVVEIDTLGSFNTAKAVLPHLVASAKKHGNDGSLNKAGTGGRIIFISATFSQTGKVLQAHAAAAKAAVDQISHSIAIEYGPHGVTSNIITPGPIAGTEGMERLAKNDPESAKKNRGMVPVGRYGETREIADATVYLFADTGSYVNGANLIVDGGEWRTSGAAMGGSFAYPEFFTSGAEVTGVKSGRKAKL</sequence>